<gene>
    <name evidence="1" type="ORF">ACFPWV_09535</name>
</gene>
<name>A0ABW0DRN9_9ACTN</name>
<evidence type="ECO:0000313" key="1">
    <source>
        <dbReference type="EMBL" id="MFC5240140.1"/>
    </source>
</evidence>
<accession>A0ABW0DRN9</accession>
<protein>
    <recommendedName>
        <fullName evidence="3">Secreted protein</fullName>
    </recommendedName>
</protein>
<dbReference type="EMBL" id="JBHSKN010000009">
    <property type="protein sequence ID" value="MFC5240140.1"/>
    <property type="molecule type" value="Genomic_DNA"/>
</dbReference>
<keyword evidence="2" id="KW-1185">Reference proteome</keyword>
<dbReference type="RefSeq" id="WP_344559427.1">
    <property type="nucleotide sequence ID" value="NZ_BAAATG010000014.1"/>
</dbReference>
<proteinExistence type="predicted"/>
<sequence length="186" mass="21285">MDLLGQLVTIAAVLLGGLTTHFTNHRMERQRTQYTMLTRWDERKLDAYAEYVDHVRTSIYASAALYETRHGMRVTERTEQELTLALADTVMHRGRAFERVMLLAEDGVVEAAHELNAAVHAIDWRARDQTEGTLEDWRALHKTAFQAINKFHETARDDLGVSGSFHAEEHGARDLVLPRTRQESDD</sequence>
<evidence type="ECO:0000313" key="2">
    <source>
        <dbReference type="Proteomes" id="UP001596035"/>
    </source>
</evidence>
<dbReference type="Proteomes" id="UP001596035">
    <property type="component" value="Unassembled WGS sequence"/>
</dbReference>
<organism evidence="1 2">
    <name type="scientific">Streptomyces atrovirens</name>
    <dbReference type="NCBI Taxonomy" id="285556"/>
    <lineage>
        <taxon>Bacteria</taxon>
        <taxon>Bacillati</taxon>
        <taxon>Actinomycetota</taxon>
        <taxon>Actinomycetes</taxon>
        <taxon>Kitasatosporales</taxon>
        <taxon>Streptomycetaceae</taxon>
        <taxon>Streptomyces</taxon>
    </lineage>
</organism>
<reference evidence="2" key="1">
    <citation type="journal article" date="2019" name="Int. J. Syst. Evol. Microbiol.">
        <title>The Global Catalogue of Microorganisms (GCM) 10K type strain sequencing project: providing services to taxonomists for standard genome sequencing and annotation.</title>
        <authorList>
            <consortium name="The Broad Institute Genomics Platform"/>
            <consortium name="The Broad Institute Genome Sequencing Center for Infectious Disease"/>
            <person name="Wu L."/>
            <person name="Ma J."/>
        </authorList>
    </citation>
    <scope>NUCLEOTIDE SEQUENCE [LARGE SCALE GENOMIC DNA]</scope>
    <source>
        <strain evidence="2">CGMCC 4.7131</strain>
    </source>
</reference>
<comment type="caution">
    <text evidence="1">The sequence shown here is derived from an EMBL/GenBank/DDBJ whole genome shotgun (WGS) entry which is preliminary data.</text>
</comment>
<evidence type="ECO:0008006" key="3">
    <source>
        <dbReference type="Google" id="ProtNLM"/>
    </source>
</evidence>